<feature type="transmembrane region" description="Helical" evidence="8">
    <location>
        <begin position="173"/>
        <end position="189"/>
    </location>
</feature>
<dbReference type="CDD" id="cd06261">
    <property type="entry name" value="TM_PBP2"/>
    <property type="match status" value="1"/>
</dbReference>
<evidence type="ECO:0000256" key="4">
    <source>
        <dbReference type="ARBA" id="ARBA00022475"/>
    </source>
</evidence>
<feature type="transmembrane region" description="Helical" evidence="8">
    <location>
        <begin position="239"/>
        <end position="260"/>
    </location>
</feature>
<dbReference type="RefSeq" id="WP_290280448.1">
    <property type="nucleotide sequence ID" value="NZ_JAUFQI010000001.1"/>
</dbReference>
<organism evidence="10 11">
    <name type="scientific">Reinekea marina</name>
    <dbReference type="NCBI Taxonomy" id="1310421"/>
    <lineage>
        <taxon>Bacteria</taxon>
        <taxon>Pseudomonadati</taxon>
        <taxon>Pseudomonadota</taxon>
        <taxon>Gammaproteobacteria</taxon>
        <taxon>Oceanospirillales</taxon>
        <taxon>Saccharospirillaceae</taxon>
        <taxon>Reinekea</taxon>
    </lineage>
</organism>
<feature type="transmembrane region" description="Helical" evidence="8">
    <location>
        <begin position="108"/>
        <end position="128"/>
    </location>
</feature>
<feature type="transmembrane region" description="Helical" evidence="8">
    <location>
        <begin position="75"/>
        <end position="96"/>
    </location>
</feature>
<feature type="domain" description="ABC transmembrane type-1" evidence="9">
    <location>
        <begin position="71"/>
        <end position="260"/>
    </location>
</feature>
<comment type="caution">
    <text evidence="10">The sequence shown here is derived from an EMBL/GenBank/DDBJ whole genome shotgun (WGS) entry which is preliminary data.</text>
</comment>
<dbReference type="PANTHER" id="PTHR32243">
    <property type="entry name" value="MALTOSE TRANSPORT SYSTEM PERMEASE-RELATED"/>
    <property type="match status" value="1"/>
</dbReference>
<feature type="transmembrane region" description="Helical" evidence="8">
    <location>
        <begin position="140"/>
        <end position="161"/>
    </location>
</feature>
<comment type="similarity">
    <text evidence="2">Belongs to the binding-protein-dependent transport system permease family. MalFG subfamily.</text>
</comment>
<keyword evidence="4" id="KW-1003">Cell membrane</keyword>
<dbReference type="Proteomes" id="UP001595710">
    <property type="component" value="Unassembled WGS sequence"/>
</dbReference>
<proteinExistence type="inferred from homology"/>
<evidence type="ECO:0000259" key="9">
    <source>
        <dbReference type="PROSITE" id="PS50928"/>
    </source>
</evidence>
<dbReference type="PANTHER" id="PTHR32243:SF52">
    <property type="entry name" value="ABC TRANSPORTER PERMEASE PROTEIN"/>
    <property type="match status" value="1"/>
</dbReference>
<evidence type="ECO:0000256" key="6">
    <source>
        <dbReference type="ARBA" id="ARBA00022989"/>
    </source>
</evidence>
<evidence type="ECO:0000256" key="5">
    <source>
        <dbReference type="ARBA" id="ARBA00022692"/>
    </source>
</evidence>
<name>A0ABV7WRB4_9GAMM</name>
<protein>
    <submittedName>
        <fullName evidence="10">Carbohydrate ABC transporter permease</fullName>
    </submittedName>
</protein>
<dbReference type="SUPFAM" id="SSF161098">
    <property type="entry name" value="MetI-like"/>
    <property type="match status" value="1"/>
</dbReference>
<keyword evidence="7 8" id="KW-0472">Membrane</keyword>
<dbReference type="Gene3D" id="1.10.3720.10">
    <property type="entry name" value="MetI-like"/>
    <property type="match status" value="1"/>
</dbReference>
<accession>A0ABV7WRB4</accession>
<evidence type="ECO:0000313" key="11">
    <source>
        <dbReference type="Proteomes" id="UP001595710"/>
    </source>
</evidence>
<keyword evidence="5 8" id="KW-0812">Transmembrane</keyword>
<dbReference type="Pfam" id="PF00528">
    <property type="entry name" value="BPD_transp_1"/>
    <property type="match status" value="1"/>
</dbReference>
<evidence type="ECO:0000256" key="8">
    <source>
        <dbReference type="RuleBase" id="RU363032"/>
    </source>
</evidence>
<dbReference type="InterPro" id="IPR000515">
    <property type="entry name" value="MetI-like"/>
</dbReference>
<dbReference type="EMBL" id="JBHRYN010000007">
    <property type="protein sequence ID" value="MFC3700849.1"/>
    <property type="molecule type" value="Genomic_DNA"/>
</dbReference>
<sequence>MNINSKNQRALWSVLKRMPVVAFSFFVIWPLVPIFYLSFQSTLEHPSIEAGQWTLLNFQHLFKNEALVNSIVNSLTYVALNIAITLPVALPAAYGFARYRFIGDKHVFLWLLACRMTPPVVMVFPVFQLFSALGLVNSPLAIALAHCLFTVPITIWILESFISAIPKEFDETAFIDGYSFLGFFFKLLVPTLKPGIAVAAFFCFMFSWVEVVFARILTVTNGKPISMAISSLFSFQTDMGLVMAMSLLSIVPGAILMFLMRHHLSAGFMVGGAR</sequence>
<keyword evidence="3 8" id="KW-0813">Transport</keyword>
<feature type="transmembrane region" description="Helical" evidence="8">
    <location>
        <begin position="195"/>
        <end position="218"/>
    </location>
</feature>
<evidence type="ECO:0000256" key="2">
    <source>
        <dbReference type="ARBA" id="ARBA00009047"/>
    </source>
</evidence>
<keyword evidence="6 8" id="KW-1133">Transmembrane helix</keyword>
<dbReference type="InterPro" id="IPR035906">
    <property type="entry name" value="MetI-like_sf"/>
</dbReference>
<keyword evidence="11" id="KW-1185">Reference proteome</keyword>
<comment type="subcellular location">
    <subcellularLocation>
        <location evidence="1 8">Cell membrane</location>
        <topology evidence="1 8">Multi-pass membrane protein</topology>
    </subcellularLocation>
</comment>
<dbReference type="InterPro" id="IPR050901">
    <property type="entry name" value="BP-dep_ABC_trans_perm"/>
</dbReference>
<evidence type="ECO:0000256" key="3">
    <source>
        <dbReference type="ARBA" id="ARBA00022448"/>
    </source>
</evidence>
<feature type="transmembrane region" description="Helical" evidence="8">
    <location>
        <begin position="20"/>
        <end position="39"/>
    </location>
</feature>
<gene>
    <name evidence="10" type="ORF">ACFOND_04280</name>
</gene>
<evidence type="ECO:0000313" key="10">
    <source>
        <dbReference type="EMBL" id="MFC3700849.1"/>
    </source>
</evidence>
<evidence type="ECO:0000256" key="1">
    <source>
        <dbReference type="ARBA" id="ARBA00004651"/>
    </source>
</evidence>
<reference evidence="11" key="1">
    <citation type="journal article" date="2019" name="Int. J. Syst. Evol. Microbiol.">
        <title>The Global Catalogue of Microorganisms (GCM) 10K type strain sequencing project: providing services to taxonomists for standard genome sequencing and annotation.</title>
        <authorList>
            <consortium name="The Broad Institute Genomics Platform"/>
            <consortium name="The Broad Institute Genome Sequencing Center for Infectious Disease"/>
            <person name="Wu L."/>
            <person name="Ma J."/>
        </authorList>
    </citation>
    <scope>NUCLEOTIDE SEQUENCE [LARGE SCALE GENOMIC DNA]</scope>
    <source>
        <strain evidence="11">CECT 8288</strain>
    </source>
</reference>
<dbReference type="PROSITE" id="PS50928">
    <property type="entry name" value="ABC_TM1"/>
    <property type="match status" value="1"/>
</dbReference>
<evidence type="ECO:0000256" key="7">
    <source>
        <dbReference type="ARBA" id="ARBA00023136"/>
    </source>
</evidence>